<name>A0A1X0HSL2_9MYCO</name>
<reference evidence="1 2" key="1">
    <citation type="submission" date="2017-02" db="EMBL/GenBank/DDBJ databases">
        <title>The new phylogeny of genus Mycobacterium.</title>
        <authorList>
            <person name="Tortoli E."/>
            <person name="Trovato A."/>
            <person name="Cirillo D.M."/>
        </authorList>
    </citation>
    <scope>NUCLEOTIDE SEQUENCE [LARGE SCALE GENOMIC DNA]</scope>
    <source>
        <strain evidence="1 2">DSM 45000</strain>
    </source>
</reference>
<evidence type="ECO:0000313" key="1">
    <source>
        <dbReference type="EMBL" id="ORB29327.1"/>
    </source>
</evidence>
<organism evidence="1 2">
    <name type="scientific">Mycobacterium paraseoulense</name>
    <dbReference type="NCBI Taxonomy" id="590652"/>
    <lineage>
        <taxon>Bacteria</taxon>
        <taxon>Bacillati</taxon>
        <taxon>Actinomycetota</taxon>
        <taxon>Actinomycetes</taxon>
        <taxon>Mycobacteriales</taxon>
        <taxon>Mycobacteriaceae</taxon>
        <taxon>Mycobacterium</taxon>
    </lineage>
</organism>
<evidence type="ECO:0000313" key="2">
    <source>
        <dbReference type="Proteomes" id="UP000192513"/>
    </source>
</evidence>
<protein>
    <submittedName>
        <fullName evidence="1">Uncharacterized protein</fullName>
    </submittedName>
</protein>
<keyword evidence="2" id="KW-1185">Reference proteome</keyword>
<proteinExistence type="predicted"/>
<comment type="caution">
    <text evidence="1">The sequence shown here is derived from an EMBL/GenBank/DDBJ whole genome shotgun (WGS) entry which is preliminary data.</text>
</comment>
<sequence length="64" mass="6188">GLAGGLACAAIGLTLAFEWKTARLLPKATASEASALNCRAAGRGAPSARLCPGNAPVPPTAAAD</sequence>
<gene>
    <name evidence="1" type="ORF">BST39_29130</name>
</gene>
<dbReference type="EMBL" id="MVIE01000216">
    <property type="protein sequence ID" value="ORB29327.1"/>
    <property type="molecule type" value="Genomic_DNA"/>
</dbReference>
<dbReference type="AlphaFoldDB" id="A0A1X0HSL2"/>
<dbReference type="Proteomes" id="UP000192513">
    <property type="component" value="Unassembled WGS sequence"/>
</dbReference>
<accession>A0A1X0HSL2</accession>
<feature type="non-terminal residue" evidence="1">
    <location>
        <position position="1"/>
    </location>
</feature>